<name>A0A852TMQ4_9ACTN</name>
<feature type="region of interest" description="Disordered" evidence="1">
    <location>
        <begin position="53"/>
        <end position="72"/>
    </location>
</feature>
<dbReference type="EMBL" id="JACCCC010000001">
    <property type="protein sequence ID" value="NYE45208.1"/>
    <property type="molecule type" value="Genomic_DNA"/>
</dbReference>
<evidence type="ECO:0000313" key="3">
    <source>
        <dbReference type="Proteomes" id="UP000589036"/>
    </source>
</evidence>
<dbReference type="RefSeq" id="WP_179641478.1">
    <property type="nucleotide sequence ID" value="NZ_BAAAYY010000021.1"/>
</dbReference>
<comment type="caution">
    <text evidence="2">The sequence shown here is derived from an EMBL/GenBank/DDBJ whole genome shotgun (WGS) entry which is preliminary data.</text>
</comment>
<dbReference type="AlphaFoldDB" id="A0A852TMQ4"/>
<evidence type="ECO:0000256" key="1">
    <source>
        <dbReference type="SAM" id="MobiDB-lite"/>
    </source>
</evidence>
<proteinExistence type="predicted"/>
<sequence length="72" mass="8237">MRAEVHPDGFGLWREVLEWLAARSDSAGTVGYLRFLEERTPYVLEMREGRPGTLELSDPAGRPVPLLDPDRW</sequence>
<evidence type="ECO:0000313" key="2">
    <source>
        <dbReference type="EMBL" id="NYE45208.1"/>
    </source>
</evidence>
<accession>A0A852TMQ4</accession>
<reference evidence="2 3" key="1">
    <citation type="submission" date="2020-07" db="EMBL/GenBank/DDBJ databases">
        <title>Sequencing the genomes of 1000 actinobacteria strains.</title>
        <authorList>
            <person name="Klenk H.-P."/>
        </authorList>
    </citation>
    <scope>NUCLEOTIDE SEQUENCE [LARGE SCALE GENOMIC DNA]</scope>
    <source>
        <strain evidence="2 3">CXB654</strain>
    </source>
</reference>
<keyword evidence="3" id="KW-1185">Reference proteome</keyword>
<gene>
    <name evidence="2" type="ORF">HDA32_000328</name>
</gene>
<dbReference type="Proteomes" id="UP000589036">
    <property type="component" value="Unassembled WGS sequence"/>
</dbReference>
<organism evidence="2 3">
    <name type="scientific">Spinactinospora alkalitolerans</name>
    <dbReference type="NCBI Taxonomy" id="687207"/>
    <lineage>
        <taxon>Bacteria</taxon>
        <taxon>Bacillati</taxon>
        <taxon>Actinomycetota</taxon>
        <taxon>Actinomycetes</taxon>
        <taxon>Streptosporangiales</taxon>
        <taxon>Nocardiopsidaceae</taxon>
        <taxon>Spinactinospora</taxon>
    </lineage>
</organism>
<protein>
    <submittedName>
        <fullName evidence="2">Uncharacterized protein</fullName>
    </submittedName>
</protein>